<dbReference type="PANTHER" id="PTHR11994">
    <property type="entry name" value="60S RIBOSOMAL PROTEIN L11-RELATED"/>
    <property type="match status" value="1"/>
</dbReference>
<dbReference type="InterPro" id="IPR002132">
    <property type="entry name" value="Ribosomal_uL5"/>
</dbReference>
<evidence type="ECO:0000256" key="7">
    <source>
        <dbReference type="ARBA" id="ARBA00035245"/>
    </source>
</evidence>
<gene>
    <name evidence="8 12" type="primary">rplE</name>
    <name evidence="12" type="ORF">NA2_13555</name>
</gene>
<dbReference type="Pfam" id="PF00281">
    <property type="entry name" value="Ribosomal_L5"/>
    <property type="match status" value="1"/>
</dbReference>
<dbReference type="STRING" id="391937.NA2_13555"/>
<evidence type="ECO:0000259" key="11">
    <source>
        <dbReference type="Pfam" id="PF00673"/>
    </source>
</evidence>
<dbReference type="InterPro" id="IPR031310">
    <property type="entry name" value="Ribosomal_uL5_N"/>
</dbReference>
<dbReference type="eggNOG" id="COG0094">
    <property type="taxonomic scope" value="Bacteria"/>
</dbReference>
<dbReference type="GO" id="GO:0000049">
    <property type="term" value="F:tRNA binding"/>
    <property type="evidence" value="ECO:0007669"/>
    <property type="project" value="UniProtKB-UniRule"/>
</dbReference>
<evidence type="ECO:0000256" key="5">
    <source>
        <dbReference type="ARBA" id="ARBA00022980"/>
    </source>
</evidence>
<comment type="function">
    <text evidence="8">This is 1 of the proteins that bind and probably mediate the attachment of the 5S RNA into the large ribosomal subunit, where it forms part of the central protuberance. In the 70S ribosome it contacts protein S13 of the 30S subunit (bridge B1b), connecting the 2 subunits; this bridge is implicated in subunit movement. Contacts the P site tRNA; the 5S rRNA and some of its associated proteins might help stabilize positioning of ribosome-bound tRNAs.</text>
</comment>
<evidence type="ECO:0000256" key="3">
    <source>
        <dbReference type="ARBA" id="ARBA00022730"/>
    </source>
</evidence>
<dbReference type="RefSeq" id="WP_008597548.1">
    <property type="nucleotide sequence ID" value="NZ_AMRM01000014.1"/>
</dbReference>
<proteinExistence type="inferred from homology"/>
<keyword evidence="3 8" id="KW-0699">rRNA-binding</keyword>
<evidence type="ECO:0000313" key="12">
    <source>
        <dbReference type="EMBL" id="EKF18426.1"/>
    </source>
</evidence>
<keyword evidence="13" id="KW-1185">Reference proteome</keyword>
<accession>K2M8A8</accession>
<dbReference type="AlphaFoldDB" id="K2M8A8"/>
<dbReference type="EMBL" id="AMRM01000014">
    <property type="protein sequence ID" value="EKF18426.1"/>
    <property type="molecule type" value="Genomic_DNA"/>
</dbReference>
<dbReference type="GO" id="GO:0006412">
    <property type="term" value="P:translation"/>
    <property type="evidence" value="ECO:0007669"/>
    <property type="project" value="UniProtKB-UniRule"/>
</dbReference>
<keyword evidence="2 8" id="KW-0820">tRNA-binding</keyword>
<sequence length="185" mass="21025">MAKAQYQPRWKAKYEEVIRKELLDTFKYENEMQVPRLEKVVINMGVGEATGDSKKPAAAAEHLALIAGQKPVITHASKSIAGFKVREGMPIGTKVTLRKDRMYEFVDRLVNIALPRVRDFRGLNPKSFDGRGNFAMGIKEHIVFPEINYDQVDQIWGMDIIVCTTAKTDDEARALLKALNFPFRQ</sequence>
<evidence type="ECO:0000256" key="1">
    <source>
        <dbReference type="ARBA" id="ARBA00008553"/>
    </source>
</evidence>
<evidence type="ECO:0000256" key="2">
    <source>
        <dbReference type="ARBA" id="ARBA00022555"/>
    </source>
</evidence>
<dbReference type="HAMAP" id="MF_01333_B">
    <property type="entry name" value="Ribosomal_uL5_B"/>
    <property type="match status" value="1"/>
</dbReference>
<evidence type="ECO:0000256" key="9">
    <source>
        <dbReference type="RuleBase" id="RU003930"/>
    </source>
</evidence>
<organism evidence="12 13">
    <name type="scientific">Nitratireductor pacificus pht-3B</name>
    <dbReference type="NCBI Taxonomy" id="391937"/>
    <lineage>
        <taxon>Bacteria</taxon>
        <taxon>Pseudomonadati</taxon>
        <taxon>Pseudomonadota</taxon>
        <taxon>Alphaproteobacteria</taxon>
        <taxon>Hyphomicrobiales</taxon>
        <taxon>Phyllobacteriaceae</taxon>
        <taxon>Nitratireductor</taxon>
    </lineage>
</organism>
<dbReference type="NCBIfam" id="NF000585">
    <property type="entry name" value="PRK00010.1"/>
    <property type="match status" value="1"/>
</dbReference>
<dbReference type="SUPFAM" id="SSF55282">
    <property type="entry name" value="RL5-like"/>
    <property type="match status" value="1"/>
</dbReference>
<dbReference type="GO" id="GO:1990904">
    <property type="term" value="C:ribonucleoprotein complex"/>
    <property type="evidence" value="ECO:0007669"/>
    <property type="project" value="UniProtKB-KW"/>
</dbReference>
<evidence type="ECO:0000313" key="13">
    <source>
        <dbReference type="Proteomes" id="UP000006786"/>
    </source>
</evidence>
<comment type="similarity">
    <text evidence="1 8 9">Belongs to the universal ribosomal protein uL5 family.</text>
</comment>
<evidence type="ECO:0000259" key="10">
    <source>
        <dbReference type="Pfam" id="PF00281"/>
    </source>
</evidence>
<comment type="caution">
    <text evidence="12">The sequence shown here is derived from an EMBL/GenBank/DDBJ whole genome shotgun (WGS) entry which is preliminary data.</text>
</comment>
<dbReference type="PATRIC" id="fig|391937.3.peg.2783"/>
<keyword evidence="6 8" id="KW-0687">Ribonucleoprotein</keyword>
<reference evidence="12 13" key="1">
    <citation type="journal article" date="2012" name="J. Bacteriol.">
        <title>Genome Sequence of Nitratireductor pacificus Type Strain pht-3B.</title>
        <authorList>
            <person name="Lai Q."/>
            <person name="Li G."/>
            <person name="Shao Z."/>
        </authorList>
    </citation>
    <scope>NUCLEOTIDE SEQUENCE [LARGE SCALE GENOMIC DNA]</scope>
    <source>
        <strain evidence="13">pht-3B</strain>
    </source>
</reference>
<keyword evidence="5 8" id="KW-0689">Ribosomal protein</keyword>
<evidence type="ECO:0000256" key="6">
    <source>
        <dbReference type="ARBA" id="ARBA00023274"/>
    </source>
</evidence>
<dbReference type="InterPro" id="IPR022803">
    <property type="entry name" value="Ribosomal_uL5_dom_sf"/>
</dbReference>
<dbReference type="FunFam" id="3.30.1440.10:FF:000001">
    <property type="entry name" value="50S ribosomal protein L5"/>
    <property type="match status" value="1"/>
</dbReference>
<dbReference type="InterPro" id="IPR020930">
    <property type="entry name" value="Ribosomal_uL5_bac-type"/>
</dbReference>
<protein>
    <recommendedName>
        <fullName evidence="7 8">Large ribosomal subunit protein uL5</fullName>
    </recommendedName>
</protein>
<comment type="subunit">
    <text evidence="8">Part of the 50S ribosomal subunit; part of the 5S rRNA/L5/L18/L25 subcomplex. Contacts the 5S rRNA and the P site tRNA. Forms a bridge to the 30S subunit in the 70S ribosome.</text>
</comment>
<dbReference type="PIRSF" id="PIRSF002161">
    <property type="entry name" value="Ribosomal_L5"/>
    <property type="match status" value="1"/>
</dbReference>
<dbReference type="GO" id="GO:0003735">
    <property type="term" value="F:structural constituent of ribosome"/>
    <property type="evidence" value="ECO:0007669"/>
    <property type="project" value="InterPro"/>
</dbReference>
<evidence type="ECO:0000256" key="4">
    <source>
        <dbReference type="ARBA" id="ARBA00022884"/>
    </source>
</evidence>
<feature type="domain" description="Large ribosomal subunit protein uL5 N-terminal" evidence="10">
    <location>
        <begin position="30"/>
        <end position="86"/>
    </location>
</feature>
<dbReference type="OrthoDB" id="9806626at2"/>
<dbReference type="GO" id="GO:0005840">
    <property type="term" value="C:ribosome"/>
    <property type="evidence" value="ECO:0007669"/>
    <property type="project" value="UniProtKB-KW"/>
</dbReference>
<keyword evidence="4 8" id="KW-0694">RNA-binding</keyword>
<dbReference type="GO" id="GO:0019843">
    <property type="term" value="F:rRNA binding"/>
    <property type="evidence" value="ECO:0007669"/>
    <property type="project" value="UniProtKB-UniRule"/>
</dbReference>
<dbReference type="InterPro" id="IPR031309">
    <property type="entry name" value="Ribosomal_uL5_C"/>
</dbReference>
<dbReference type="Proteomes" id="UP000006786">
    <property type="component" value="Unassembled WGS sequence"/>
</dbReference>
<dbReference type="Gene3D" id="3.30.1440.10">
    <property type="match status" value="1"/>
</dbReference>
<feature type="domain" description="Large ribosomal subunit protein uL5 C-terminal" evidence="11">
    <location>
        <begin position="90"/>
        <end position="183"/>
    </location>
</feature>
<evidence type="ECO:0000256" key="8">
    <source>
        <dbReference type="HAMAP-Rule" id="MF_01333"/>
    </source>
</evidence>
<name>K2M8A8_9HYPH</name>
<dbReference type="Pfam" id="PF00673">
    <property type="entry name" value="Ribosomal_L5_C"/>
    <property type="match status" value="1"/>
</dbReference>